<dbReference type="AlphaFoldDB" id="A0A1G7R6I8"/>
<dbReference type="PIRSF" id="PIRSF000148">
    <property type="entry name" value="ASA_dh"/>
    <property type="match status" value="1"/>
</dbReference>
<dbReference type="SUPFAM" id="SSF55347">
    <property type="entry name" value="Glyceraldehyde-3-phosphate dehydrogenase-like, C-terminal domain"/>
    <property type="match status" value="1"/>
</dbReference>
<dbReference type="InterPro" id="IPR036291">
    <property type="entry name" value="NAD(P)-bd_dom_sf"/>
</dbReference>
<dbReference type="Pfam" id="PF02774">
    <property type="entry name" value="Semialdhyde_dhC"/>
    <property type="match status" value="1"/>
</dbReference>
<comment type="similarity">
    <text evidence="1">Belongs to the aspartate-semialdehyde dehydrogenase family.</text>
</comment>
<keyword evidence="4" id="KW-1185">Reference proteome</keyword>
<feature type="domain" description="Semialdehyde dehydrogenase dimerisation" evidence="2">
    <location>
        <begin position="145"/>
        <end position="307"/>
    </location>
</feature>
<organism evidence="3 4">
    <name type="scientific">Terriglobus roseus</name>
    <dbReference type="NCBI Taxonomy" id="392734"/>
    <lineage>
        <taxon>Bacteria</taxon>
        <taxon>Pseudomonadati</taxon>
        <taxon>Acidobacteriota</taxon>
        <taxon>Terriglobia</taxon>
        <taxon>Terriglobales</taxon>
        <taxon>Acidobacteriaceae</taxon>
        <taxon>Terriglobus</taxon>
    </lineage>
</organism>
<protein>
    <submittedName>
        <fullName evidence="3">Aspartate-semialdehyde dehydrogenase</fullName>
    </submittedName>
</protein>
<name>A0A1G7R6I8_9BACT</name>
<dbReference type="GO" id="GO:0016620">
    <property type="term" value="F:oxidoreductase activity, acting on the aldehyde or oxo group of donors, NAD or NADP as acceptor"/>
    <property type="evidence" value="ECO:0007669"/>
    <property type="project" value="InterPro"/>
</dbReference>
<evidence type="ECO:0000256" key="1">
    <source>
        <dbReference type="ARBA" id="ARBA00010584"/>
    </source>
</evidence>
<dbReference type="PANTHER" id="PTHR46278:SF2">
    <property type="entry name" value="ASPARTATE-SEMIALDEHYDE DEHYDROGENASE"/>
    <property type="match status" value="1"/>
</dbReference>
<dbReference type="CDD" id="cd18129">
    <property type="entry name" value="ASADH_C_USG1_like"/>
    <property type="match status" value="1"/>
</dbReference>
<dbReference type="GO" id="GO:0008652">
    <property type="term" value="P:amino acid biosynthetic process"/>
    <property type="evidence" value="ECO:0007669"/>
    <property type="project" value="InterPro"/>
</dbReference>
<evidence type="ECO:0000313" key="4">
    <source>
        <dbReference type="Proteomes" id="UP000182427"/>
    </source>
</evidence>
<dbReference type="Proteomes" id="UP000182427">
    <property type="component" value="Chromosome I"/>
</dbReference>
<accession>A0A1G7R6I8</accession>
<evidence type="ECO:0000313" key="3">
    <source>
        <dbReference type="EMBL" id="SDG05759.1"/>
    </source>
</evidence>
<dbReference type="OrthoDB" id="115554at2"/>
<evidence type="ECO:0000259" key="2">
    <source>
        <dbReference type="Pfam" id="PF02774"/>
    </source>
</evidence>
<dbReference type="GO" id="GO:0046983">
    <property type="term" value="F:protein dimerization activity"/>
    <property type="evidence" value="ECO:0007669"/>
    <property type="project" value="InterPro"/>
</dbReference>
<proteinExistence type="inferred from homology"/>
<dbReference type="SUPFAM" id="SSF51735">
    <property type="entry name" value="NAD(P)-binding Rossmann-fold domains"/>
    <property type="match status" value="1"/>
</dbReference>
<sequence>MAKTNYRIAVVGAGSLLGKEIGDEIVESPLASAVTILLDNEEASGTLESMGDEAAFLQTMEPAALENVDVAIFADAKMLREYAGTARAMGAAVVDATGTDVEAPVRLPLLPDAAPLDLEAAQVRVAHPVTTMLALALTQAGRVGTVKATYATVLQPASENGRTALDELQQQSINLLNFQSAPTEEFDTQVAFNLLPALGEAAKNPLAKTEDRVVRELKSLLPNASLPVLQWLQAPVFHGFSISLFLEFAQPVTLEAVSAAIASESMDLVGEEGDPPSNLSSAGQGQVLAQVKGDGNRYAVWLAADNLKLTARTAVACALELTRLRPLGKVQ</sequence>
<dbReference type="InterPro" id="IPR012280">
    <property type="entry name" value="Semialdhyde_DH_dimer_dom"/>
</dbReference>
<dbReference type="Gene3D" id="3.40.50.720">
    <property type="entry name" value="NAD(P)-binding Rossmann-like Domain"/>
    <property type="match status" value="1"/>
</dbReference>
<reference evidence="3 4" key="1">
    <citation type="submission" date="2016-10" db="EMBL/GenBank/DDBJ databases">
        <authorList>
            <person name="de Groot N.N."/>
        </authorList>
    </citation>
    <scope>NUCLEOTIDE SEQUENCE [LARGE SCALE GENOMIC DNA]</scope>
    <source>
        <strain evidence="3 4">GAS232</strain>
    </source>
</reference>
<dbReference type="CDD" id="cd17894">
    <property type="entry name" value="ASADH_USG1_N"/>
    <property type="match status" value="1"/>
</dbReference>
<dbReference type="PANTHER" id="PTHR46278">
    <property type="entry name" value="DEHYDROGENASE, PUTATIVE-RELATED"/>
    <property type="match status" value="1"/>
</dbReference>
<dbReference type="RefSeq" id="WP_083346803.1">
    <property type="nucleotide sequence ID" value="NZ_LT629690.1"/>
</dbReference>
<dbReference type="Gene3D" id="3.30.360.10">
    <property type="entry name" value="Dihydrodipicolinate Reductase, domain 2"/>
    <property type="match status" value="1"/>
</dbReference>
<gene>
    <name evidence="3" type="ORF">SAMN05444167_4130</name>
</gene>
<dbReference type="EMBL" id="LT629690">
    <property type="protein sequence ID" value="SDG05759.1"/>
    <property type="molecule type" value="Genomic_DNA"/>
</dbReference>